<gene>
    <name evidence="1" type="ORF">D7Z26_27010</name>
</gene>
<protein>
    <recommendedName>
        <fullName evidence="3">Lipoprotein</fullName>
    </recommendedName>
</protein>
<keyword evidence="2" id="KW-1185">Reference proteome</keyword>
<name>A0A494X7A8_9BACL</name>
<dbReference type="Gene3D" id="3.30.1360.200">
    <property type="match status" value="1"/>
</dbReference>
<accession>A0A494X7A8</accession>
<dbReference type="Proteomes" id="UP000282076">
    <property type="component" value="Unassembled WGS sequence"/>
</dbReference>
<sequence>MKKVIQVFAVIFVFMLLVGCQSKNKEPVILFKDENKEVILTNLDLTTMKVVSFLDPENQGARGLYIEFKNKDKLEQITTKNLNKSIQIYYRDQLITTQYINHVIKGNNLGFNEMNEGTLKQFENILNAEHI</sequence>
<dbReference type="RefSeq" id="WP_120980145.1">
    <property type="nucleotide sequence ID" value="NZ_RBZM01000021.1"/>
</dbReference>
<dbReference type="PROSITE" id="PS51257">
    <property type="entry name" value="PROKAR_LIPOPROTEIN"/>
    <property type="match status" value="1"/>
</dbReference>
<comment type="caution">
    <text evidence="1">The sequence shown here is derived from an EMBL/GenBank/DDBJ whole genome shotgun (WGS) entry which is preliminary data.</text>
</comment>
<dbReference type="EMBL" id="RBZM01000021">
    <property type="protein sequence ID" value="RKP44064.1"/>
    <property type="molecule type" value="Genomic_DNA"/>
</dbReference>
<evidence type="ECO:0008006" key="3">
    <source>
        <dbReference type="Google" id="ProtNLM"/>
    </source>
</evidence>
<organism evidence="1 2">
    <name type="scientific">Cohnella endophytica</name>
    <dbReference type="NCBI Taxonomy" id="2419778"/>
    <lineage>
        <taxon>Bacteria</taxon>
        <taxon>Bacillati</taxon>
        <taxon>Bacillota</taxon>
        <taxon>Bacilli</taxon>
        <taxon>Bacillales</taxon>
        <taxon>Paenibacillaceae</taxon>
        <taxon>Cohnella</taxon>
    </lineage>
</organism>
<evidence type="ECO:0000313" key="1">
    <source>
        <dbReference type="EMBL" id="RKP44064.1"/>
    </source>
</evidence>
<proteinExistence type="predicted"/>
<reference evidence="1 2" key="1">
    <citation type="submission" date="2018-10" db="EMBL/GenBank/DDBJ databases">
        <title>Cohnella sp. M2MS4P-1, whole genome shotgun sequence.</title>
        <authorList>
            <person name="Tuo L."/>
        </authorList>
    </citation>
    <scope>NUCLEOTIDE SEQUENCE [LARGE SCALE GENOMIC DNA]</scope>
    <source>
        <strain evidence="1 2">M2MS4P-1</strain>
    </source>
</reference>
<evidence type="ECO:0000313" key="2">
    <source>
        <dbReference type="Proteomes" id="UP000282076"/>
    </source>
</evidence>
<dbReference type="AlphaFoldDB" id="A0A494X7A8"/>